<dbReference type="EMBL" id="LNQE01001547">
    <property type="protein sequence ID" value="KUG15604.1"/>
    <property type="molecule type" value="Genomic_DNA"/>
</dbReference>
<name>A0A0W8F3Y5_9ZZZZ</name>
<sequence>MKIAAIVWGSDIPLLDAAARREGVILEIAGVHNVDDQDTQERFLRSQQDADLILLHPSHDAAWDELIPRLRTDIPIISFGHNQDFWSLSTVPIKTVAVVSAYMVHGGGENYCRMLRYLRHVAAGNEAEPELPDILPWEGIYHPDANQPFTDKNAYRVFRPRRHPSATGVIFSRTYWANGDRGIVDALIRKLEMFTDVIPIFCLSGGDSDLGARPGAEVAREWFSGEVSLIINLQPVFRASKAEQSRDVFSDLGVPVIHPILLYHKTYQEWLDSPLGPSPMEVGWSIALPEMQGMIEMLAIGTEVESRNEAGMHEPIPDRVERVCRRAEAWIRLQRKRPEERKVAFILHNKPCSSVEATVGAGAHLDTLESVARIMQVMKEEGYTLSPPADGKELIDRIMEKRAISDFRWTSVGSIVRCGGALALVNTDEYAEWYSELEPTIQVKMEESWGKPPGEEMDGVPAAMVHDGRIVVTGVSYGNAVVCVQPKRGCAGARCDGEVCKILHDPQIPPTHQYLATYKWLERVFGADVIIHVGTHGNLEFLPGKSAAPSNRCFPDIMIGAVPHLYIYNADNPPEGTIAKRRACATLVDHMQTVMQASGLYGALKDLEALLDEYARAKESDPARAHTLEHLITDSVRDGGIAHDTGLDALLEGKQDFPAFVGRIHRHLGMIASSRIPDGMHIFGDRPLGEARVQFIHAAARFDDGITSALFGEGARSEDPGSVRDREAAELTFVRSVLAGATMEEAMMDACGRPPLPGTEEMAARTADLISTISTGIDASDEIASLLNGFSGGFITPGPSGLITRGKTDILPTGRNFYSLDPESVPTRAAWMVGKKLADALLHVYHEEHGSFPESVAMYWLSTDLMWADGEQFAQILHLMGVEPVWRGGKVVSFRVIPISELGRPRVDVTIRASGILRDCFFCAIELLDRAVTSVSSLEETDDENPIKAHSRDSGTARRIFSSRPGTYGNGVNLAVYASAWKEEKDLADVFLEWNGYSYGDGDAGTENRAGFSRLLAYVDATFNKTATDEYDLTGCCCYFGTHGGMTAAARHLSGRPVEAYYGDTRTPSHVEVRTLAAELRRVVTTKLLNPAWIEGMKRHGYKGAGDIAKRVGTVYGWEASTGEVDDRIFDEIAKTFILDPGNRSFFREENPFALEEIGRRLLEAESRGLWNPDPGVSEGLREAYLETEGWLEDRSDSRDGPVQGGSIDIMTVGELRARKHSERQD</sequence>
<dbReference type="PANTHER" id="PTHR44119">
    <property type="entry name" value="MAGNESIUM-CHELATASE SUBUNIT CHLH, CHLOROPLASTIC"/>
    <property type="match status" value="1"/>
</dbReference>
<evidence type="ECO:0000313" key="3">
    <source>
        <dbReference type="EMBL" id="KUG15604.1"/>
    </source>
</evidence>
<reference evidence="3" key="1">
    <citation type="journal article" date="2015" name="Proc. Natl. Acad. Sci. U.S.A.">
        <title>Networks of energetic and metabolic interactions define dynamics in microbial communities.</title>
        <authorList>
            <person name="Embree M."/>
            <person name="Liu J.K."/>
            <person name="Al-Bassam M.M."/>
            <person name="Zengler K."/>
        </authorList>
    </citation>
    <scope>NUCLEOTIDE SEQUENCE</scope>
</reference>
<proteinExistence type="predicted"/>
<dbReference type="InterPro" id="IPR003672">
    <property type="entry name" value="CobN/Mg_chltase"/>
</dbReference>
<feature type="domain" description="CobN/magnesium chelatase" evidence="2">
    <location>
        <begin position="101"/>
        <end position="1175"/>
    </location>
</feature>
<gene>
    <name evidence="3" type="ORF">ASZ90_014751</name>
</gene>
<accession>A0A0W8F3Y5</accession>
<organism evidence="3">
    <name type="scientific">hydrocarbon metagenome</name>
    <dbReference type="NCBI Taxonomy" id="938273"/>
    <lineage>
        <taxon>unclassified sequences</taxon>
        <taxon>metagenomes</taxon>
        <taxon>ecological metagenomes</taxon>
    </lineage>
</organism>
<evidence type="ECO:0000256" key="1">
    <source>
        <dbReference type="SAM" id="MobiDB-lite"/>
    </source>
</evidence>
<feature type="region of interest" description="Disordered" evidence="1">
    <location>
        <begin position="1192"/>
        <end position="1226"/>
    </location>
</feature>
<comment type="caution">
    <text evidence="3">The sequence shown here is derived from an EMBL/GenBank/DDBJ whole genome shotgun (WGS) entry which is preliminary data.</text>
</comment>
<dbReference type="CDD" id="cd10150">
    <property type="entry name" value="CobN_like"/>
    <property type="match status" value="1"/>
</dbReference>
<protein>
    <submittedName>
        <fullName evidence="3">Cobn component of cobalt chelatase involved in b12 biosynthesis</fullName>
    </submittedName>
</protein>
<dbReference type="AlphaFoldDB" id="A0A0W8F3Y5"/>
<evidence type="ECO:0000259" key="2">
    <source>
        <dbReference type="Pfam" id="PF02514"/>
    </source>
</evidence>
<dbReference type="Pfam" id="PF02514">
    <property type="entry name" value="CobN-Mg_chel"/>
    <property type="match status" value="1"/>
</dbReference>
<dbReference type="PANTHER" id="PTHR44119:SF7">
    <property type="entry name" value="MAGNESIUM CHELATASE SUBUNIT"/>
    <property type="match status" value="1"/>
</dbReference>